<feature type="signal peptide" evidence="1">
    <location>
        <begin position="1"/>
        <end position="18"/>
    </location>
</feature>
<keyword evidence="1" id="KW-0732">Signal</keyword>
<dbReference type="Proteomes" id="UP000298030">
    <property type="component" value="Unassembled WGS sequence"/>
</dbReference>
<comment type="caution">
    <text evidence="2">The sequence shown here is derived from an EMBL/GenBank/DDBJ whole genome shotgun (WGS) entry which is preliminary data.</text>
</comment>
<dbReference type="EMBL" id="QPFP01000144">
    <property type="protein sequence ID" value="TEB20346.1"/>
    <property type="molecule type" value="Genomic_DNA"/>
</dbReference>
<evidence type="ECO:0000313" key="3">
    <source>
        <dbReference type="Proteomes" id="UP000298030"/>
    </source>
</evidence>
<reference evidence="2 3" key="1">
    <citation type="journal article" date="2019" name="Nat. Ecol. Evol.">
        <title>Megaphylogeny resolves global patterns of mushroom evolution.</title>
        <authorList>
            <person name="Varga T."/>
            <person name="Krizsan K."/>
            <person name="Foldi C."/>
            <person name="Dima B."/>
            <person name="Sanchez-Garcia M."/>
            <person name="Sanchez-Ramirez S."/>
            <person name="Szollosi G.J."/>
            <person name="Szarkandi J.G."/>
            <person name="Papp V."/>
            <person name="Albert L."/>
            <person name="Andreopoulos W."/>
            <person name="Angelini C."/>
            <person name="Antonin V."/>
            <person name="Barry K.W."/>
            <person name="Bougher N.L."/>
            <person name="Buchanan P."/>
            <person name="Buyck B."/>
            <person name="Bense V."/>
            <person name="Catcheside P."/>
            <person name="Chovatia M."/>
            <person name="Cooper J."/>
            <person name="Damon W."/>
            <person name="Desjardin D."/>
            <person name="Finy P."/>
            <person name="Geml J."/>
            <person name="Haridas S."/>
            <person name="Hughes K."/>
            <person name="Justo A."/>
            <person name="Karasinski D."/>
            <person name="Kautmanova I."/>
            <person name="Kiss B."/>
            <person name="Kocsube S."/>
            <person name="Kotiranta H."/>
            <person name="LaButti K.M."/>
            <person name="Lechner B.E."/>
            <person name="Liimatainen K."/>
            <person name="Lipzen A."/>
            <person name="Lukacs Z."/>
            <person name="Mihaltcheva S."/>
            <person name="Morgado L.N."/>
            <person name="Niskanen T."/>
            <person name="Noordeloos M.E."/>
            <person name="Ohm R.A."/>
            <person name="Ortiz-Santana B."/>
            <person name="Ovrebo C."/>
            <person name="Racz N."/>
            <person name="Riley R."/>
            <person name="Savchenko A."/>
            <person name="Shiryaev A."/>
            <person name="Soop K."/>
            <person name="Spirin V."/>
            <person name="Szebenyi C."/>
            <person name="Tomsovsky M."/>
            <person name="Tulloss R.E."/>
            <person name="Uehling J."/>
            <person name="Grigoriev I.V."/>
            <person name="Vagvolgyi C."/>
            <person name="Papp T."/>
            <person name="Martin F.M."/>
            <person name="Miettinen O."/>
            <person name="Hibbett D.S."/>
            <person name="Nagy L.G."/>
        </authorList>
    </citation>
    <scope>NUCLEOTIDE SEQUENCE [LARGE SCALE GENOMIC DNA]</scope>
    <source>
        <strain evidence="2 3">FP101781</strain>
    </source>
</reference>
<accession>A0A4Y7SFA2</accession>
<proteinExistence type="predicted"/>
<evidence type="ECO:0000256" key="1">
    <source>
        <dbReference type="SAM" id="SignalP"/>
    </source>
</evidence>
<organism evidence="2 3">
    <name type="scientific">Coprinellus micaceus</name>
    <name type="common">Glistening ink-cap mushroom</name>
    <name type="synonym">Coprinus micaceus</name>
    <dbReference type="NCBI Taxonomy" id="71717"/>
    <lineage>
        <taxon>Eukaryota</taxon>
        <taxon>Fungi</taxon>
        <taxon>Dikarya</taxon>
        <taxon>Basidiomycota</taxon>
        <taxon>Agaricomycotina</taxon>
        <taxon>Agaricomycetes</taxon>
        <taxon>Agaricomycetidae</taxon>
        <taxon>Agaricales</taxon>
        <taxon>Agaricineae</taxon>
        <taxon>Psathyrellaceae</taxon>
        <taxon>Coprinellus</taxon>
    </lineage>
</organism>
<feature type="chain" id="PRO_5021235001" evidence="1">
    <location>
        <begin position="19"/>
        <end position="155"/>
    </location>
</feature>
<evidence type="ECO:0000313" key="2">
    <source>
        <dbReference type="EMBL" id="TEB20346.1"/>
    </source>
</evidence>
<sequence length="155" mass="16153">MLFKFVTLAAAFASIVNGATVNLEARQADQLATCIINTTPSNTPSGGDPNEEFILNGEKSNLTLSTVFNRKFSDDIRGGAIITGSTSFTGPDGSGAFTVTKSIGAVALTADQTRDVLRSWAGQTLVGAGQALCGIFGSGSYWGIGAILCWVFRHI</sequence>
<dbReference type="AlphaFoldDB" id="A0A4Y7SFA2"/>
<name>A0A4Y7SFA2_COPMI</name>
<keyword evidence="3" id="KW-1185">Reference proteome</keyword>
<gene>
    <name evidence="2" type="ORF">FA13DRAFT_1839053</name>
</gene>
<protein>
    <submittedName>
        <fullName evidence="2">Uncharacterized protein</fullName>
    </submittedName>
</protein>